<keyword evidence="2" id="KW-1185">Reference proteome</keyword>
<dbReference type="RefSeq" id="WP_377086059.1">
    <property type="nucleotide sequence ID" value="NZ_JBHSJL010000014.1"/>
</dbReference>
<name>A0ABW4Z6G9_9BACT</name>
<gene>
    <name evidence="1" type="ORF">ACFSW8_00150</name>
</gene>
<accession>A0ABW4Z6G9</accession>
<comment type="caution">
    <text evidence="1">The sequence shown here is derived from an EMBL/GenBank/DDBJ whole genome shotgun (WGS) entry which is preliminary data.</text>
</comment>
<evidence type="ECO:0008006" key="3">
    <source>
        <dbReference type="Google" id="ProtNLM"/>
    </source>
</evidence>
<organism evidence="1 2">
    <name type="scientific">Rubritalea tangerina</name>
    <dbReference type="NCBI Taxonomy" id="430798"/>
    <lineage>
        <taxon>Bacteria</taxon>
        <taxon>Pseudomonadati</taxon>
        <taxon>Verrucomicrobiota</taxon>
        <taxon>Verrucomicrobiia</taxon>
        <taxon>Verrucomicrobiales</taxon>
        <taxon>Rubritaleaceae</taxon>
        <taxon>Rubritalea</taxon>
    </lineage>
</organism>
<sequence length="58" mass="6874">MDLDALKQAIQALPAPQRKELAIYLTHLELVDDSQYFETLRQRMNDQLDQSWIDIEEL</sequence>
<evidence type="ECO:0000313" key="1">
    <source>
        <dbReference type="EMBL" id="MFD2157302.1"/>
    </source>
</evidence>
<dbReference type="EMBL" id="JBHUJB010000005">
    <property type="protein sequence ID" value="MFD2157302.1"/>
    <property type="molecule type" value="Genomic_DNA"/>
</dbReference>
<protein>
    <recommendedName>
        <fullName evidence="3">DUF2281 domain-containing protein</fullName>
    </recommendedName>
</protein>
<reference evidence="2" key="1">
    <citation type="journal article" date="2019" name="Int. J. Syst. Evol. Microbiol.">
        <title>The Global Catalogue of Microorganisms (GCM) 10K type strain sequencing project: providing services to taxonomists for standard genome sequencing and annotation.</title>
        <authorList>
            <consortium name="The Broad Institute Genomics Platform"/>
            <consortium name="The Broad Institute Genome Sequencing Center for Infectious Disease"/>
            <person name="Wu L."/>
            <person name="Ma J."/>
        </authorList>
    </citation>
    <scope>NUCLEOTIDE SEQUENCE [LARGE SCALE GENOMIC DNA]</scope>
    <source>
        <strain evidence="2">CCUG 57942</strain>
    </source>
</reference>
<proteinExistence type="predicted"/>
<dbReference type="Proteomes" id="UP001597389">
    <property type="component" value="Unassembled WGS sequence"/>
</dbReference>
<evidence type="ECO:0000313" key="2">
    <source>
        <dbReference type="Proteomes" id="UP001597389"/>
    </source>
</evidence>